<keyword evidence="2" id="KW-1185">Reference proteome</keyword>
<evidence type="ECO:0000313" key="2">
    <source>
        <dbReference type="Proteomes" id="UP001164929"/>
    </source>
</evidence>
<comment type="caution">
    <text evidence="1">The sequence shown here is derived from an EMBL/GenBank/DDBJ whole genome shotgun (WGS) entry which is preliminary data.</text>
</comment>
<protein>
    <submittedName>
        <fullName evidence="1">Uncharacterized protein</fullName>
    </submittedName>
</protein>
<proteinExistence type="predicted"/>
<evidence type="ECO:0000313" key="1">
    <source>
        <dbReference type="EMBL" id="KAJ7008373.1"/>
    </source>
</evidence>
<gene>
    <name evidence="1" type="ORF">NC653_007143</name>
</gene>
<dbReference type="Proteomes" id="UP001164929">
    <property type="component" value="Chromosome 2"/>
</dbReference>
<organism evidence="1 2">
    <name type="scientific">Populus alba x Populus x berolinensis</name>
    <dbReference type="NCBI Taxonomy" id="444605"/>
    <lineage>
        <taxon>Eukaryota</taxon>
        <taxon>Viridiplantae</taxon>
        <taxon>Streptophyta</taxon>
        <taxon>Embryophyta</taxon>
        <taxon>Tracheophyta</taxon>
        <taxon>Spermatophyta</taxon>
        <taxon>Magnoliopsida</taxon>
        <taxon>eudicotyledons</taxon>
        <taxon>Gunneridae</taxon>
        <taxon>Pentapetalae</taxon>
        <taxon>rosids</taxon>
        <taxon>fabids</taxon>
        <taxon>Malpighiales</taxon>
        <taxon>Salicaceae</taxon>
        <taxon>Saliceae</taxon>
        <taxon>Populus</taxon>
    </lineage>
</organism>
<reference evidence="1" key="1">
    <citation type="journal article" date="2023" name="Mol. Ecol. Resour.">
        <title>Chromosome-level genome assembly of a triploid poplar Populus alba 'Berolinensis'.</title>
        <authorList>
            <person name="Chen S."/>
            <person name="Yu Y."/>
            <person name="Wang X."/>
            <person name="Wang S."/>
            <person name="Zhang T."/>
            <person name="Zhou Y."/>
            <person name="He R."/>
            <person name="Meng N."/>
            <person name="Wang Y."/>
            <person name="Liu W."/>
            <person name="Liu Z."/>
            <person name="Liu J."/>
            <person name="Guo Q."/>
            <person name="Huang H."/>
            <person name="Sederoff R.R."/>
            <person name="Wang G."/>
            <person name="Qu G."/>
            <person name="Chen S."/>
        </authorList>
    </citation>
    <scope>NUCLEOTIDE SEQUENCE</scope>
    <source>
        <strain evidence="1">SC-2020</strain>
    </source>
</reference>
<dbReference type="AlphaFoldDB" id="A0AAD6RGD9"/>
<sequence>MSSNQAGSIMGLTCERLLITASIKRYVEVHCFSVQILLPNAGNAVKMFLFWFVVIQICYYNPL</sequence>
<name>A0AAD6RGD9_9ROSI</name>
<dbReference type="EMBL" id="JAQIZT010000002">
    <property type="protein sequence ID" value="KAJ7008373.1"/>
    <property type="molecule type" value="Genomic_DNA"/>
</dbReference>
<accession>A0AAD6RGD9</accession>